<comment type="similarity">
    <text evidence="1">Belongs to the nitroreductase family.</text>
</comment>
<dbReference type="CDD" id="cd02062">
    <property type="entry name" value="Nitro_FMN_reductase"/>
    <property type="match status" value="1"/>
</dbReference>
<protein>
    <submittedName>
        <fullName evidence="4">Nitroreductase</fullName>
    </submittedName>
</protein>
<evidence type="ECO:0000256" key="2">
    <source>
        <dbReference type="ARBA" id="ARBA00023002"/>
    </source>
</evidence>
<sequence>MTEHLLDLSAEEVLTTTRSVRKRLDFDRPVSRELLTDCVRVALQAPSGSNRWLTQFVIVTDADRRKALADVYRKGYEIYRKTPGYIGVVDKGDDARNANQQRTAASADYLAENMHRAPALVVACGPGRTESGPPIAKTTLMGSVLPPLWSFMLAARNRGLGTAWTTVMLFCEQEAADVLGVPNDEVTMAALTPVAFTKGTDFKPAMRPDPAEAIHWDQW</sequence>
<evidence type="ECO:0000313" key="5">
    <source>
        <dbReference type="Proteomes" id="UP000551501"/>
    </source>
</evidence>
<dbReference type="InterPro" id="IPR029479">
    <property type="entry name" value="Nitroreductase"/>
</dbReference>
<name>A0A840F7E2_9ACTN</name>
<dbReference type="Proteomes" id="UP000551501">
    <property type="component" value="Unassembled WGS sequence"/>
</dbReference>
<dbReference type="InterPro" id="IPR000415">
    <property type="entry name" value="Nitroreductase-like"/>
</dbReference>
<dbReference type="PANTHER" id="PTHR43673">
    <property type="entry name" value="NAD(P)H NITROREDUCTASE YDGI-RELATED"/>
    <property type="match status" value="1"/>
</dbReference>
<feature type="domain" description="Nitroreductase" evidence="3">
    <location>
        <begin position="16"/>
        <end position="190"/>
    </location>
</feature>
<accession>A0A840F7E2</accession>
<dbReference type="Pfam" id="PF00881">
    <property type="entry name" value="Nitroreductase"/>
    <property type="match status" value="1"/>
</dbReference>
<evidence type="ECO:0000256" key="1">
    <source>
        <dbReference type="ARBA" id="ARBA00007118"/>
    </source>
</evidence>
<evidence type="ECO:0000313" key="4">
    <source>
        <dbReference type="EMBL" id="MBB4137499.1"/>
    </source>
</evidence>
<comment type="caution">
    <text evidence="4">The sequence shown here is derived from an EMBL/GenBank/DDBJ whole genome shotgun (WGS) entry which is preliminary data.</text>
</comment>
<dbReference type="RefSeq" id="WP_183372359.1">
    <property type="nucleotide sequence ID" value="NZ_BAABHL010000114.1"/>
</dbReference>
<reference evidence="4 5" key="1">
    <citation type="submission" date="2020-08" db="EMBL/GenBank/DDBJ databases">
        <title>Sequencing the genomes of 1000 actinobacteria strains.</title>
        <authorList>
            <person name="Klenk H.-P."/>
        </authorList>
    </citation>
    <scope>NUCLEOTIDE SEQUENCE [LARGE SCALE GENOMIC DNA]</scope>
    <source>
        <strain evidence="4 5">DSM 45298</strain>
    </source>
</reference>
<dbReference type="GO" id="GO:0016491">
    <property type="term" value="F:oxidoreductase activity"/>
    <property type="evidence" value="ECO:0007669"/>
    <property type="project" value="UniProtKB-KW"/>
</dbReference>
<keyword evidence="5" id="KW-1185">Reference proteome</keyword>
<dbReference type="AlphaFoldDB" id="A0A840F7E2"/>
<organism evidence="4 5">
    <name type="scientific">Gordonia humi</name>
    <dbReference type="NCBI Taxonomy" id="686429"/>
    <lineage>
        <taxon>Bacteria</taxon>
        <taxon>Bacillati</taxon>
        <taxon>Actinomycetota</taxon>
        <taxon>Actinomycetes</taxon>
        <taxon>Mycobacteriales</taxon>
        <taxon>Gordoniaceae</taxon>
        <taxon>Gordonia</taxon>
    </lineage>
</organism>
<proteinExistence type="inferred from homology"/>
<gene>
    <name evidence="4" type="ORF">BKA16_004051</name>
</gene>
<evidence type="ECO:0000259" key="3">
    <source>
        <dbReference type="Pfam" id="PF00881"/>
    </source>
</evidence>
<keyword evidence="2" id="KW-0560">Oxidoreductase</keyword>
<dbReference type="SUPFAM" id="SSF55469">
    <property type="entry name" value="FMN-dependent nitroreductase-like"/>
    <property type="match status" value="1"/>
</dbReference>
<dbReference type="EMBL" id="JACIFP010000001">
    <property type="protein sequence ID" value="MBB4137499.1"/>
    <property type="molecule type" value="Genomic_DNA"/>
</dbReference>
<dbReference type="PANTHER" id="PTHR43673:SF10">
    <property type="entry name" value="NADH DEHYDROGENASE_NAD(P)H NITROREDUCTASE XCC3605-RELATED"/>
    <property type="match status" value="1"/>
</dbReference>
<dbReference type="Gene3D" id="3.40.109.10">
    <property type="entry name" value="NADH Oxidase"/>
    <property type="match status" value="1"/>
</dbReference>